<evidence type="ECO:0000313" key="3">
    <source>
        <dbReference type="Proteomes" id="UP001152646"/>
    </source>
</evidence>
<evidence type="ECO:0000313" key="2">
    <source>
        <dbReference type="EMBL" id="CAG8404272.1"/>
    </source>
</evidence>
<dbReference type="EMBL" id="CAJVPA010000208">
    <property type="protein sequence ID" value="CAG8404272.1"/>
    <property type="molecule type" value="Genomic_DNA"/>
</dbReference>
<organism evidence="2 3">
    <name type="scientific">Penicillium salamii</name>
    <dbReference type="NCBI Taxonomy" id="1612424"/>
    <lineage>
        <taxon>Eukaryota</taxon>
        <taxon>Fungi</taxon>
        <taxon>Dikarya</taxon>
        <taxon>Ascomycota</taxon>
        <taxon>Pezizomycotina</taxon>
        <taxon>Eurotiomycetes</taxon>
        <taxon>Eurotiomycetidae</taxon>
        <taxon>Eurotiales</taxon>
        <taxon>Aspergillaceae</taxon>
        <taxon>Penicillium</taxon>
    </lineage>
</organism>
<dbReference type="Proteomes" id="UP001152646">
    <property type="component" value="Unassembled WGS sequence"/>
</dbReference>
<dbReference type="OrthoDB" id="5422293at2759"/>
<reference evidence="2" key="1">
    <citation type="submission" date="2021-07" db="EMBL/GenBank/DDBJ databases">
        <authorList>
            <person name="Branca A.L. A."/>
        </authorList>
    </citation>
    <scope>NUCLEOTIDE SEQUENCE</scope>
</reference>
<dbReference type="AlphaFoldDB" id="A0A9W4JP74"/>
<name>A0A9W4JP74_9EURO</name>
<evidence type="ECO:0000256" key="1">
    <source>
        <dbReference type="SAM" id="MobiDB-lite"/>
    </source>
</evidence>
<gene>
    <name evidence="2" type="ORF">PSALAMII_LOCUS8469</name>
</gene>
<sequence length="216" mass="25560">MQLITRHLKGFWEKLGKREKPSVDTNSSIDPYPTFPPPTPEELLARPNFYRERLFQRQYQTPRGDSEDKPLYGLYRLYEHLILNDNIGLRNELEYFWYARWPIASIPDPQDACKSRYAALAAMPALLLESYNERINLGLPWKADSIVSREELEQYQKEEKVFELLPEWSKQVPRLEETLVIPHDDNEVLDSFEDIRASPQLAAKNILHWQPHIHFI</sequence>
<protein>
    <submittedName>
        <fullName evidence="2">Uncharacterized protein</fullName>
    </submittedName>
</protein>
<proteinExistence type="predicted"/>
<accession>A0A9W4JP74</accession>
<feature type="region of interest" description="Disordered" evidence="1">
    <location>
        <begin position="19"/>
        <end position="40"/>
    </location>
</feature>
<comment type="caution">
    <text evidence="2">The sequence shown here is derived from an EMBL/GenBank/DDBJ whole genome shotgun (WGS) entry which is preliminary data.</text>
</comment>